<comment type="subcellular location">
    <subcellularLocation>
        <location evidence="1">Membrane</location>
        <topology evidence="1">Multi-pass membrane protein</topology>
    </subcellularLocation>
</comment>
<dbReference type="PANTHER" id="PTHR21433:SF0">
    <property type="entry name" value="TRANSMEMBRANE PROTEIN 120 HOMOLOG"/>
    <property type="match status" value="1"/>
</dbReference>
<keyword evidence="4 7" id="KW-1133">Transmembrane helix</keyword>
<keyword evidence="5 7" id="KW-0472">Membrane</keyword>
<protein>
    <recommendedName>
        <fullName evidence="10">Transmembrane protein 120A</fullName>
    </recommendedName>
</protein>
<evidence type="ECO:0008006" key="10">
    <source>
        <dbReference type="Google" id="ProtNLM"/>
    </source>
</evidence>
<organism evidence="8">
    <name type="scientific">Notodromas monacha</name>
    <dbReference type="NCBI Taxonomy" id="399045"/>
    <lineage>
        <taxon>Eukaryota</taxon>
        <taxon>Metazoa</taxon>
        <taxon>Ecdysozoa</taxon>
        <taxon>Arthropoda</taxon>
        <taxon>Crustacea</taxon>
        <taxon>Oligostraca</taxon>
        <taxon>Ostracoda</taxon>
        <taxon>Podocopa</taxon>
        <taxon>Podocopida</taxon>
        <taxon>Cypridocopina</taxon>
        <taxon>Cypridoidea</taxon>
        <taxon>Cyprididae</taxon>
        <taxon>Notodromas</taxon>
    </lineage>
</organism>
<feature type="transmembrane region" description="Helical" evidence="7">
    <location>
        <begin position="188"/>
        <end position="206"/>
    </location>
</feature>
<feature type="transmembrane region" description="Helical" evidence="7">
    <location>
        <begin position="132"/>
        <end position="151"/>
    </location>
</feature>
<dbReference type="EMBL" id="OA882398">
    <property type="protein sequence ID" value="CAD7275127.1"/>
    <property type="molecule type" value="Genomic_DNA"/>
</dbReference>
<dbReference type="AlphaFoldDB" id="A0A7R9GAE7"/>
<accession>A0A7R9GAE7</accession>
<evidence type="ECO:0000313" key="8">
    <source>
        <dbReference type="EMBL" id="CAD7275127.1"/>
    </source>
</evidence>
<feature type="transmembrane region" description="Helical" evidence="7">
    <location>
        <begin position="269"/>
        <end position="289"/>
    </location>
</feature>
<reference evidence="8" key="1">
    <citation type="submission" date="2020-11" db="EMBL/GenBank/DDBJ databases">
        <authorList>
            <person name="Tran Van P."/>
        </authorList>
    </citation>
    <scope>NUCLEOTIDE SEQUENCE</scope>
</reference>
<proteinExistence type="inferred from homology"/>
<name>A0A7R9GAE7_9CRUS</name>
<evidence type="ECO:0000256" key="3">
    <source>
        <dbReference type="ARBA" id="ARBA00022692"/>
    </source>
</evidence>
<evidence type="ECO:0000256" key="2">
    <source>
        <dbReference type="ARBA" id="ARBA00009700"/>
    </source>
</evidence>
<keyword evidence="3 7" id="KW-0812">Transmembrane</keyword>
<evidence type="ECO:0000256" key="4">
    <source>
        <dbReference type="ARBA" id="ARBA00022989"/>
    </source>
</evidence>
<evidence type="ECO:0000256" key="7">
    <source>
        <dbReference type="SAM" id="Phobius"/>
    </source>
</evidence>
<feature type="region of interest" description="Disordered" evidence="6">
    <location>
        <begin position="346"/>
        <end position="380"/>
    </location>
</feature>
<dbReference type="Proteomes" id="UP000678499">
    <property type="component" value="Unassembled WGS sequence"/>
</dbReference>
<feature type="transmembrane region" description="Helical" evidence="7">
    <location>
        <begin position="157"/>
        <end position="176"/>
    </location>
</feature>
<evidence type="ECO:0000256" key="5">
    <source>
        <dbReference type="ARBA" id="ARBA00023136"/>
    </source>
</evidence>
<sequence>MEYSRLTPCEGDWKDLAEEYVSLQALHKDYTESLDLVEKTRSKFEKALTHQKYRLRCLKSSLKKIDLSGDEDKVRKVDFEKDISRRDAQLQAMEGFLPKKNGFYLSIILGSVNVSILNENGRFKYKEEYEKFKLSVTLIVLCMAVLNLVIQNTVFDLLFMFLLVWYYCTLTIRESILRVNGSRIKGWWRLHHFIATVMSGVLLVWTSSPSYLKFRSQFVYFNIYIGVVQYVQFHYQKGCLYRLKALGDRYSMDITIEGFHSWMWKGLSFLFPLLYLGYFFQLYNAYVLYEMSKEPEAPWPISILSGLFFVVFLGNMFTTSTVIREKMWQMFKKELKKRMANIDKVSWNHRKSKANTPEKSPEADSTGDAKAGGDSGKKTE</sequence>
<keyword evidence="9" id="KW-1185">Reference proteome</keyword>
<dbReference type="OrthoDB" id="2015098at2759"/>
<evidence type="ECO:0000313" key="9">
    <source>
        <dbReference type="Proteomes" id="UP000678499"/>
    </source>
</evidence>
<gene>
    <name evidence="8" type="ORF">NMOB1V02_LOCUS2930</name>
</gene>
<dbReference type="GO" id="GO:0016020">
    <property type="term" value="C:membrane"/>
    <property type="evidence" value="ECO:0007669"/>
    <property type="project" value="UniProtKB-SubCell"/>
</dbReference>
<dbReference type="EMBL" id="CAJPEX010000361">
    <property type="protein sequence ID" value="CAG0915279.1"/>
    <property type="molecule type" value="Genomic_DNA"/>
</dbReference>
<dbReference type="PANTHER" id="PTHR21433">
    <property type="entry name" value="TRANSMEMBRANE PROTEIN INDUCED BY TUMOR NECROSIS FACTOR ALPHA"/>
    <property type="match status" value="1"/>
</dbReference>
<feature type="transmembrane region" description="Helical" evidence="7">
    <location>
        <begin position="301"/>
        <end position="323"/>
    </location>
</feature>
<dbReference type="InterPro" id="IPR012926">
    <property type="entry name" value="TMEM120A/B"/>
</dbReference>
<evidence type="ECO:0000256" key="6">
    <source>
        <dbReference type="SAM" id="MobiDB-lite"/>
    </source>
</evidence>
<comment type="similarity">
    <text evidence="2">Belongs to the TMEM120 family.</text>
</comment>
<dbReference type="Pfam" id="PF07851">
    <property type="entry name" value="TMEM120A-B"/>
    <property type="match status" value="1"/>
</dbReference>
<evidence type="ECO:0000256" key="1">
    <source>
        <dbReference type="ARBA" id="ARBA00004141"/>
    </source>
</evidence>